<evidence type="ECO:0000256" key="5">
    <source>
        <dbReference type="ARBA" id="ARBA00034115"/>
    </source>
</evidence>
<dbReference type="PRINTS" id="PR01182">
    <property type="entry name" value="ORNDCRBXLASE"/>
</dbReference>
<keyword evidence="4" id="KW-0456">Lyase</keyword>
<feature type="active site" description="Proton donor" evidence="9">
    <location>
        <position position="398"/>
    </location>
</feature>
<dbReference type="SUPFAM" id="SSF50621">
    <property type="entry name" value="Alanine racemase C-terminal domain-like"/>
    <property type="match status" value="1"/>
</dbReference>
<dbReference type="Pfam" id="PF02784">
    <property type="entry name" value="Orn_Arg_deC_N"/>
    <property type="match status" value="1"/>
</dbReference>
<comment type="subunit">
    <text evidence="7">Homodimer. Only the dimer is catalytically active, as the active sites are constructed of residues from both monomers.</text>
</comment>
<dbReference type="CDD" id="cd00622">
    <property type="entry name" value="PLPDE_III_ODC"/>
    <property type="match status" value="1"/>
</dbReference>
<dbReference type="AlphaFoldDB" id="A0A077X305"/>
<feature type="modified residue" description="N6-(pyridoxal phosphate)lysine" evidence="9">
    <location>
        <position position="110"/>
    </location>
</feature>
<dbReference type="InterPro" id="IPR022653">
    <property type="entry name" value="De-COase2_pyr-phos_BS"/>
</dbReference>
<dbReference type="Gene3D" id="2.40.37.10">
    <property type="entry name" value="Lyase, Ornithine Decarboxylase, Chain A, domain 1"/>
    <property type="match status" value="1"/>
</dbReference>
<evidence type="ECO:0000256" key="7">
    <source>
        <dbReference type="ARBA" id="ARBA00046672"/>
    </source>
</evidence>
<dbReference type="InterPro" id="IPR022644">
    <property type="entry name" value="De-COase2_N"/>
</dbReference>
<dbReference type="GO" id="GO:0033387">
    <property type="term" value="P:putrescine biosynthetic process from arginine, via ornithine"/>
    <property type="evidence" value="ECO:0007669"/>
    <property type="project" value="TreeGrafter"/>
</dbReference>
<dbReference type="InterPro" id="IPR002433">
    <property type="entry name" value="Orn_de-COase"/>
</dbReference>
<evidence type="ECO:0000256" key="6">
    <source>
        <dbReference type="ARBA" id="ARBA00034138"/>
    </source>
</evidence>
<reference evidence="11" key="1">
    <citation type="journal article" date="2014" name="Genome Announc.">
        <title>De novo whole-genome sequence and genome annotation of Lichtheimia ramosa.</title>
        <authorList>
            <person name="Linde J."/>
            <person name="Schwartze V."/>
            <person name="Binder U."/>
            <person name="Lass-Florl C."/>
            <person name="Voigt K."/>
            <person name="Horn F."/>
        </authorList>
    </citation>
    <scope>NUCLEOTIDE SEQUENCE</scope>
    <source>
        <strain evidence="11">JMRC FSU:6197</strain>
    </source>
</reference>
<dbReference type="PANTHER" id="PTHR11482">
    <property type="entry name" value="ARGININE/DIAMINOPIMELATE/ORNITHINE DECARBOXYLASE"/>
    <property type="match status" value="1"/>
</dbReference>
<evidence type="ECO:0000259" key="10">
    <source>
        <dbReference type="Pfam" id="PF02784"/>
    </source>
</evidence>
<dbReference type="OrthoDB" id="5034579at2759"/>
<keyword evidence="3 9" id="KW-0663">Pyridoxal phosphate</keyword>
<proteinExistence type="inferred from homology"/>
<evidence type="ECO:0000256" key="4">
    <source>
        <dbReference type="ARBA" id="ARBA00023239"/>
    </source>
</evidence>
<accession>A0A077X305</accession>
<evidence type="ECO:0000256" key="2">
    <source>
        <dbReference type="ARBA" id="ARBA00008872"/>
    </source>
</evidence>
<sequence length="450" mass="49664">MHTELETMIYSKASSAASTTTATTATTTNAATSTTAISSLSKSTSIMSEQDVTIHNLSIEQVIKDKLASMVQDDPDQGNAFFVGDLGEVYRQHLRWMAHLPRIEPFFAVKSNPDPMVVRLLASLGLGFDCASKSEIQQVLNYGVDPSRIIYANPCKQASFIRYASQQQVAKMTFDNAEELHKIKKLYPKAELVLRILTDDSKSLCQLGLKFGAPMHTVESLLKTAKELELNVIGVSFHVGSGCLDEHAFEDAVVRAREAFDIGQALGFDFSLLDVGGGFPGADVQDGITFEKVAAVLGPAVDTLFPPNVRVIAEPGRYFVASAFTICTGVIGRRTVEADNVNKYMYYVNDGMYGSFNCILFDHQQVYPKILSRDGQFYYGDTTSDDIQFECSVWGPTCDSIDCLAKETRLPLLDVGDWLYWENMGAYTICAASQFNGFRKSEVLYVNTFH</sequence>
<feature type="domain" description="Orn/DAP/Arg decarboxylase 2 N-terminal" evidence="10">
    <location>
        <begin position="86"/>
        <end position="321"/>
    </location>
</feature>
<comment type="pathway">
    <text evidence="5">Amine and polyamine biosynthesis; putrescine biosynthesis via L-ornithine pathway; putrescine from L-ornithine: step 1/1.</text>
</comment>
<gene>
    <name evidence="11" type="ORF">LRAMOSA06133</name>
</gene>
<dbReference type="EC" id="4.1.1.17" evidence="6"/>
<comment type="cofactor">
    <cofactor evidence="1 9">
        <name>pyridoxal 5'-phosphate</name>
        <dbReference type="ChEBI" id="CHEBI:597326"/>
    </cofactor>
</comment>
<dbReference type="SUPFAM" id="SSF51419">
    <property type="entry name" value="PLP-binding barrel"/>
    <property type="match status" value="1"/>
</dbReference>
<comment type="similarity">
    <text evidence="2">Belongs to the Orn/Lys/Arg decarboxylase class-II family.</text>
</comment>
<comment type="catalytic activity">
    <reaction evidence="8">
        <text>L-ornithine + H(+) = putrescine + CO2</text>
        <dbReference type="Rhea" id="RHEA:22964"/>
        <dbReference type="ChEBI" id="CHEBI:15378"/>
        <dbReference type="ChEBI" id="CHEBI:16526"/>
        <dbReference type="ChEBI" id="CHEBI:46911"/>
        <dbReference type="ChEBI" id="CHEBI:326268"/>
        <dbReference type="EC" id="4.1.1.17"/>
    </reaction>
</comment>
<evidence type="ECO:0000256" key="9">
    <source>
        <dbReference type="PIRSR" id="PIRSR600183-50"/>
    </source>
</evidence>
<protein>
    <recommendedName>
        <fullName evidence="6">ornithine decarboxylase</fullName>
        <ecNumber evidence="6">4.1.1.17</ecNumber>
    </recommendedName>
</protein>
<organism evidence="11">
    <name type="scientific">Lichtheimia ramosa</name>
    <dbReference type="NCBI Taxonomy" id="688394"/>
    <lineage>
        <taxon>Eukaryota</taxon>
        <taxon>Fungi</taxon>
        <taxon>Fungi incertae sedis</taxon>
        <taxon>Mucoromycota</taxon>
        <taxon>Mucoromycotina</taxon>
        <taxon>Mucoromycetes</taxon>
        <taxon>Mucorales</taxon>
        <taxon>Lichtheimiaceae</taxon>
        <taxon>Lichtheimia</taxon>
    </lineage>
</organism>
<dbReference type="EMBL" id="LK023385">
    <property type="protein sequence ID" value="CDS13960.1"/>
    <property type="molecule type" value="Genomic_DNA"/>
</dbReference>
<dbReference type="PANTHER" id="PTHR11482:SF6">
    <property type="entry name" value="ORNITHINE DECARBOXYLASE 1-RELATED"/>
    <property type="match status" value="1"/>
</dbReference>
<evidence type="ECO:0000256" key="1">
    <source>
        <dbReference type="ARBA" id="ARBA00001933"/>
    </source>
</evidence>
<dbReference type="InterPro" id="IPR009006">
    <property type="entry name" value="Ala_racemase/Decarboxylase_C"/>
</dbReference>
<name>A0A077X305_9FUNG</name>
<dbReference type="GO" id="GO:0004586">
    <property type="term" value="F:ornithine decarboxylase activity"/>
    <property type="evidence" value="ECO:0007669"/>
    <property type="project" value="UniProtKB-EC"/>
</dbReference>
<dbReference type="Gene3D" id="3.20.20.10">
    <property type="entry name" value="Alanine racemase"/>
    <property type="match status" value="1"/>
</dbReference>
<dbReference type="PROSITE" id="PS00878">
    <property type="entry name" value="ODR_DC_2_1"/>
    <property type="match status" value="1"/>
</dbReference>
<evidence type="ECO:0000256" key="3">
    <source>
        <dbReference type="ARBA" id="ARBA00022898"/>
    </source>
</evidence>
<dbReference type="PRINTS" id="PR01179">
    <property type="entry name" value="ODADCRBXLASE"/>
</dbReference>
<dbReference type="FunFam" id="3.20.20.10:FF:000005">
    <property type="entry name" value="Ornithine decarboxylase"/>
    <property type="match status" value="1"/>
</dbReference>
<evidence type="ECO:0000313" key="11">
    <source>
        <dbReference type="EMBL" id="CDS13960.1"/>
    </source>
</evidence>
<dbReference type="InterPro" id="IPR029066">
    <property type="entry name" value="PLP-binding_barrel"/>
</dbReference>
<dbReference type="InterPro" id="IPR000183">
    <property type="entry name" value="Orn/DAP/Arg_de-COase"/>
</dbReference>
<evidence type="ECO:0000256" key="8">
    <source>
        <dbReference type="ARBA" id="ARBA00049127"/>
    </source>
</evidence>
<dbReference type="GO" id="GO:0005737">
    <property type="term" value="C:cytoplasm"/>
    <property type="evidence" value="ECO:0007669"/>
    <property type="project" value="TreeGrafter"/>
</dbReference>